<feature type="transmembrane region" description="Helical" evidence="2">
    <location>
        <begin position="7"/>
        <end position="25"/>
    </location>
</feature>
<dbReference type="PROSITE" id="PS51257">
    <property type="entry name" value="PROKAR_LIPOPROTEIN"/>
    <property type="match status" value="1"/>
</dbReference>
<protein>
    <submittedName>
        <fullName evidence="3">Uncharacterized protein</fullName>
    </submittedName>
</protein>
<feature type="compositionally biased region" description="Acidic residues" evidence="1">
    <location>
        <begin position="40"/>
        <end position="59"/>
    </location>
</feature>
<dbReference type="Proteomes" id="UP000286045">
    <property type="component" value="Unassembled WGS sequence"/>
</dbReference>
<comment type="caution">
    <text evidence="3">The sequence shown here is derived from an EMBL/GenBank/DDBJ whole genome shotgun (WGS) entry which is preliminary data.</text>
</comment>
<feature type="region of interest" description="Disordered" evidence="1">
    <location>
        <begin position="72"/>
        <end position="153"/>
    </location>
</feature>
<keyword evidence="2" id="KW-0472">Membrane</keyword>
<evidence type="ECO:0000256" key="1">
    <source>
        <dbReference type="SAM" id="MobiDB-lite"/>
    </source>
</evidence>
<name>A0A439DJD9_9PEZI</name>
<sequence length="153" mass="15433">MTKPNDVIAVVLTVLILGAFIAFYACVYRVRAAAAAAASSDEDEEEGEDDGDGYAYEDEYYGARSSDDAFLSTSADSAHVGAQVPHPEPAVAAWGDRGNGDGDGVAGADTGASAGVDESTSAESQSSDPRSAGGAGSVSSPQAVDEENPGHTR</sequence>
<feature type="region of interest" description="Disordered" evidence="1">
    <location>
        <begin position="36"/>
        <end position="59"/>
    </location>
</feature>
<accession>A0A439DJD9</accession>
<feature type="compositionally biased region" description="Polar residues" evidence="1">
    <location>
        <begin position="118"/>
        <end position="129"/>
    </location>
</feature>
<keyword evidence="2" id="KW-1133">Transmembrane helix</keyword>
<evidence type="ECO:0000313" key="3">
    <source>
        <dbReference type="EMBL" id="RWA14491.1"/>
    </source>
</evidence>
<keyword evidence="2" id="KW-0812">Transmembrane</keyword>
<organism evidence="3 4">
    <name type="scientific">Xylaria grammica</name>
    <dbReference type="NCBI Taxonomy" id="363999"/>
    <lineage>
        <taxon>Eukaryota</taxon>
        <taxon>Fungi</taxon>
        <taxon>Dikarya</taxon>
        <taxon>Ascomycota</taxon>
        <taxon>Pezizomycotina</taxon>
        <taxon>Sordariomycetes</taxon>
        <taxon>Xylariomycetidae</taxon>
        <taxon>Xylariales</taxon>
        <taxon>Xylariaceae</taxon>
        <taxon>Xylaria</taxon>
    </lineage>
</organism>
<proteinExistence type="predicted"/>
<reference evidence="3 4" key="1">
    <citation type="submission" date="2018-12" db="EMBL/GenBank/DDBJ databases">
        <title>Draft genome sequence of Xylaria grammica IHI A82.</title>
        <authorList>
            <person name="Buettner E."/>
            <person name="Kellner H."/>
        </authorList>
    </citation>
    <scope>NUCLEOTIDE SEQUENCE [LARGE SCALE GENOMIC DNA]</scope>
    <source>
        <strain evidence="3 4">IHI A82</strain>
    </source>
</reference>
<evidence type="ECO:0000313" key="4">
    <source>
        <dbReference type="Proteomes" id="UP000286045"/>
    </source>
</evidence>
<gene>
    <name evidence="3" type="ORF">EKO27_g572</name>
</gene>
<keyword evidence="4" id="KW-1185">Reference proteome</keyword>
<feature type="compositionally biased region" description="Low complexity" evidence="1">
    <location>
        <begin position="106"/>
        <end position="117"/>
    </location>
</feature>
<dbReference type="EMBL" id="RYZI01000007">
    <property type="protein sequence ID" value="RWA14491.1"/>
    <property type="molecule type" value="Genomic_DNA"/>
</dbReference>
<evidence type="ECO:0000256" key="2">
    <source>
        <dbReference type="SAM" id="Phobius"/>
    </source>
</evidence>
<dbReference type="AlphaFoldDB" id="A0A439DJD9"/>